<name>A0A7J5AP47_9FLAO</name>
<gene>
    <name evidence="1" type="ORF">F7018_02935</name>
</gene>
<evidence type="ECO:0000313" key="1">
    <source>
        <dbReference type="EMBL" id="KAB1159282.1"/>
    </source>
</evidence>
<reference evidence="1 2" key="1">
    <citation type="submission" date="2019-09" db="EMBL/GenBank/DDBJ databases">
        <authorList>
            <person name="Cao W.R."/>
        </authorList>
    </citation>
    <scope>NUCLEOTIDE SEQUENCE [LARGE SCALE GENOMIC DNA]</scope>
    <source>
        <strain evidence="2">a4</strain>
    </source>
</reference>
<dbReference type="OrthoDB" id="1449138at2"/>
<sequence>MLTPTLVRASHDLFEDHEHIACTSKTEQHLHELENDCGDLHLQLKVTYFDLGNNYELFSEDIHVEKALRSPKQFNSNFTSLKSSRAPPSYIIIT</sequence>
<protein>
    <submittedName>
        <fullName evidence="1">Uncharacterized protein</fullName>
    </submittedName>
</protein>
<accession>A0A7J5AP47</accession>
<comment type="caution">
    <text evidence="1">The sequence shown here is derived from an EMBL/GenBank/DDBJ whole genome shotgun (WGS) entry which is preliminary data.</text>
</comment>
<dbReference type="Proteomes" id="UP000467305">
    <property type="component" value="Unassembled WGS sequence"/>
</dbReference>
<keyword evidence="2" id="KW-1185">Reference proteome</keyword>
<proteinExistence type="predicted"/>
<dbReference type="RefSeq" id="WP_150898501.1">
    <property type="nucleotide sequence ID" value="NZ_CANMHX010000001.1"/>
</dbReference>
<organism evidence="1 2">
    <name type="scientific">Tenacibaculum aiptasiae</name>
    <dbReference type="NCBI Taxonomy" id="426481"/>
    <lineage>
        <taxon>Bacteria</taxon>
        <taxon>Pseudomonadati</taxon>
        <taxon>Bacteroidota</taxon>
        <taxon>Flavobacteriia</taxon>
        <taxon>Flavobacteriales</taxon>
        <taxon>Flavobacteriaceae</taxon>
        <taxon>Tenacibaculum</taxon>
    </lineage>
</organism>
<evidence type="ECO:0000313" key="2">
    <source>
        <dbReference type="Proteomes" id="UP000467305"/>
    </source>
</evidence>
<dbReference type="AlphaFoldDB" id="A0A7J5AP47"/>
<dbReference type="EMBL" id="WAAU01000008">
    <property type="protein sequence ID" value="KAB1159282.1"/>
    <property type="molecule type" value="Genomic_DNA"/>
</dbReference>